<dbReference type="AlphaFoldDB" id="A0A1Y1I0H0"/>
<reference evidence="1 2" key="1">
    <citation type="journal article" date="2014" name="Nat. Commun.">
        <title>Klebsormidium flaccidum genome reveals primary factors for plant terrestrial adaptation.</title>
        <authorList>
            <person name="Hori K."/>
            <person name="Maruyama F."/>
            <person name="Fujisawa T."/>
            <person name="Togashi T."/>
            <person name="Yamamoto N."/>
            <person name="Seo M."/>
            <person name="Sato S."/>
            <person name="Yamada T."/>
            <person name="Mori H."/>
            <person name="Tajima N."/>
            <person name="Moriyama T."/>
            <person name="Ikeuchi M."/>
            <person name="Watanabe M."/>
            <person name="Wada H."/>
            <person name="Kobayashi K."/>
            <person name="Saito M."/>
            <person name="Masuda T."/>
            <person name="Sasaki-Sekimoto Y."/>
            <person name="Mashiguchi K."/>
            <person name="Awai K."/>
            <person name="Shimojima M."/>
            <person name="Masuda S."/>
            <person name="Iwai M."/>
            <person name="Nobusawa T."/>
            <person name="Narise T."/>
            <person name="Kondo S."/>
            <person name="Saito H."/>
            <person name="Sato R."/>
            <person name="Murakawa M."/>
            <person name="Ihara Y."/>
            <person name="Oshima-Yamada Y."/>
            <person name="Ohtaka K."/>
            <person name="Satoh M."/>
            <person name="Sonobe K."/>
            <person name="Ishii M."/>
            <person name="Ohtani R."/>
            <person name="Kanamori-Sato M."/>
            <person name="Honoki R."/>
            <person name="Miyazaki D."/>
            <person name="Mochizuki H."/>
            <person name="Umetsu J."/>
            <person name="Higashi K."/>
            <person name="Shibata D."/>
            <person name="Kamiya Y."/>
            <person name="Sato N."/>
            <person name="Nakamura Y."/>
            <person name="Tabata S."/>
            <person name="Ida S."/>
            <person name="Kurokawa K."/>
            <person name="Ohta H."/>
        </authorList>
    </citation>
    <scope>NUCLEOTIDE SEQUENCE [LARGE SCALE GENOMIC DNA]</scope>
    <source>
        <strain evidence="1 2">NIES-2285</strain>
    </source>
</reference>
<evidence type="ECO:0008006" key="3">
    <source>
        <dbReference type="Google" id="ProtNLM"/>
    </source>
</evidence>
<gene>
    <name evidence="1" type="ORF">KFL_001880230</name>
</gene>
<evidence type="ECO:0000313" key="1">
    <source>
        <dbReference type="EMBL" id="GAQ84430.1"/>
    </source>
</evidence>
<sequence length="206" mass="23978">MGLVPAGKKRYVWPWWSKKADPELEELRKKLADILSEENVREQLSGWSKSIQLSSFVPNPHALSGRLHERFLARLYQHRKREKGSSASCFSGSSSNEDSFSLLRFVFHGTHKRNLDSILRNGMIRWYQTKGCDWFGLNPETSKPYCRNRFEGTLLVFLVLPVKRAVKRDDTDVLTMRYASYQLPIGTVKWVLDAKRQNILKIVPFF</sequence>
<dbReference type="SUPFAM" id="SSF56399">
    <property type="entry name" value="ADP-ribosylation"/>
    <property type="match status" value="1"/>
</dbReference>
<protein>
    <recommendedName>
        <fullName evidence="3">PARP catalytic domain-containing protein</fullName>
    </recommendedName>
</protein>
<dbReference type="Proteomes" id="UP000054558">
    <property type="component" value="Unassembled WGS sequence"/>
</dbReference>
<organism evidence="1 2">
    <name type="scientific">Klebsormidium nitens</name>
    <name type="common">Green alga</name>
    <name type="synonym">Ulothrix nitens</name>
    <dbReference type="NCBI Taxonomy" id="105231"/>
    <lineage>
        <taxon>Eukaryota</taxon>
        <taxon>Viridiplantae</taxon>
        <taxon>Streptophyta</taxon>
        <taxon>Klebsormidiophyceae</taxon>
        <taxon>Klebsormidiales</taxon>
        <taxon>Klebsormidiaceae</taxon>
        <taxon>Klebsormidium</taxon>
    </lineage>
</organism>
<dbReference type="OrthoDB" id="2012651at2759"/>
<accession>A0A1Y1I0H0</accession>
<proteinExistence type="predicted"/>
<keyword evidence="2" id="KW-1185">Reference proteome</keyword>
<dbReference type="EMBL" id="DF237137">
    <property type="protein sequence ID" value="GAQ84430.1"/>
    <property type="molecule type" value="Genomic_DNA"/>
</dbReference>
<evidence type="ECO:0000313" key="2">
    <source>
        <dbReference type="Proteomes" id="UP000054558"/>
    </source>
</evidence>
<name>A0A1Y1I0H0_KLENI</name>